<proteinExistence type="predicted"/>
<dbReference type="OrthoDB" id="10572135at2759"/>
<name>F4PQI0_CACFS</name>
<organism evidence="2 3">
    <name type="scientific">Cavenderia fasciculata</name>
    <name type="common">Slime mold</name>
    <name type="synonym">Dictyostelium fasciculatum</name>
    <dbReference type="NCBI Taxonomy" id="261658"/>
    <lineage>
        <taxon>Eukaryota</taxon>
        <taxon>Amoebozoa</taxon>
        <taxon>Evosea</taxon>
        <taxon>Eumycetozoa</taxon>
        <taxon>Dictyostelia</taxon>
        <taxon>Acytosteliales</taxon>
        <taxon>Cavenderiaceae</taxon>
        <taxon>Cavenderia</taxon>
    </lineage>
</organism>
<evidence type="ECO:0000313" key="2">
    <source>
        <dbReference type="EMBL" id="EGG22643.1"/>
    </source>
</evidence>
<evidence type="ECO:0000313" key="3">
    <source>
        <dbReference type="Proteomes" id="UP000007797"/>
    </source>
</evidence>
<keyword evidence="3" id="KW-1185">Reference proteome</keyword>
<feature type="compositionally biased region" description="Low complexity" evidence="1">
    <location>
        <begin position="233"/>
        <end position="270"/>
    </location>
</feature>
<dbReference type="EMBL" id="GL883009">
    <property type="protein sequence ID" value="EGG22643.1"/>
    <property type="molecule type" value="Genomic_DNA"/>
</dbReference>
<dbReference type="AlphaFoldDB" id="F4PQI0"/>
<reference evidence="3" key="1">
    <citation type="journal article" date="2011" name="Genome Res.">
        <title>Phylogeny-wide analysis of social amoeba genomes highlights ancient origins for complex intercellular communication.</title>
        <authorList>
            <person name="Heidel A.J."/>
            <person name="Lawal H.M."/>
            <person name="Felder M."/>
            <person name="Schilde C."/>
            <person name="Helps N.R."/>
            <person name="Tunggal B."/>
            <person name="Rivero F."/>
            <person name="John U."/>
            <person name="Schleicher M."/>
            <person name="Eichinger L."/>
            <person name="Platzer M."/>
            <person name="Noegel A.A."/>
            <person name="Schaap P."/>
            <person name="Gloeckner G."/>
        </authorList>
    </citation>
    <scope>NUCLEOTIDE SEQUENCE [LARGE SCALE GENOMIC DNA]</scope>
    <source>
        <strain evidence="3">SH3</strain>
    </source>
</reference>
<dbReference type="KEGG" id="dfa:DFA_04773"/>
<dbReference type="GeneID" id="14874450"/>
<dbReference type="Proteomes" id="UP000007797">
    <property type="component" value="Unassembled WGS sequence"/>
</dbReference>
<dbReference type="RefSeq" id="XP_004360494.1">
    <property type="nucleotide sequence ID" value="XM_004360437.1"/>
</dbReference>
<evidence type="ECO:0000256" key="1">
    <source>
        <dbReference type="SAM" id="MobiDB-lite"/>
    </source>
</evidence>
<dbReference type="OMA" id="NEREQYY"/>
<sequence>MEEITNREQLEFILKNEIDYLKRRNSILTDDNNKLINLVADFKKCLIVFQNYPNNIKLMEKKINEINEVVEMERKSKDRLSQNYETKLKENEEKQNEQLKSQQETIEKLQSILDHFQTDLNYQSLNHQNDIQNYQTQMEEIQQKNSEKERRFKEIYDQKNREIERLQIIVDSKTDECIQLEIKDKELENKLVDQLKLQNQLESSKKLISTQKQTYEKQIEDLKRRIQEYEDTQYSTPKKPSYYPPQSNQSSNNNNNNSGFNSSSSSSNQQRKSHYSSN</sequence>
<feature type="region of interest" description="Disordered" evidence="1">
    <location>
        <begin position="226"/>
        <end position="278"/>
    </location>
</feature>
<protein>
    <submittedName>
        <fullName evidence="2">Uncharacterized protein</fullName>
    </submittedName>
</protein>
<gene>
    <name evidence="2" type="ORF">DFA_04773</name>
</gene>
<accession>F4PQI0</accession>